<dbReference type="PANTHER" id="PTHR42785:SF1">
    <property type="entry name" value="DNA TOPOISOMERASE"/>
    <property type="match status" value="1"/>
</dbReference>
<feature type="compositionally biased region" description="Basic and acidic residues" evidence="11">
    <location>
        <begin position="1"/>
        <end position="19"/>
    </location>
</feature>
<gene>
    <name evidence="10 14" type="primary">topA</name>
    <name evidence="14" type="ORF">CLNEO_11580</name>
</gene>
<keyword evidence="8 10" id="KW-0238">DNA-binding</keyword>
<evidence type="ECO:0000256" key="1">
    <source>
        <dbReference type="ARBA" id="ARBA00000213"/>
    </source>
</evidence>
<dbReference type="SMART" id="SM00493">
    <property type="entry name" value="TOPRIM"/>
    <property type="match status" value="1"/>
</dbReference>
<dbReference type="GO" id="GO:0005694">
    <property type="term" value="C:chromosome"/>
    <property type="evidence" value="ECO:0007669"/>
    <property type="project" value="InterPro"/>
</dbReference>
<dbReference type="GO" id="GO:0008270">
    <property type="term" value="F:zinc ion binding"/>
    <property type="evidence" value="ECO:0007669"/>
    <property type="project" value="UniProtKB-KW"/>
</dbReference>
<dbReference type="Pfam" id="PF01131">
    <property type="entry name" value="Topoisom_bac"/>
    <property type="match status" value="1"/>
</dbReference>
<feature type="region of interest" description="Interaction with DNA" evidence="10">
    <location>
        <begin position="186"/>
        <end position="191"/>
    </location>
</feature>
<evidence type="ECO:0000256" key="5">
    <source>
        <dbReference type="ARBA" id="ARBA00022833"/>
    </source>
</evidence>
<feature type="site" description="Interaction with DNA" evidence="10">
    <location>
        <position position="166"/>
    </location>
</feature>
<dbReference type="GO" id="GO:0003917">
    <property type="term" value="F:DNA topoisomerase type I (single strand cut, ATP-independent) activity"/>
    <property type="evidence" value="ECO:0007669"/>
    <property type="project" value="UniProtKB-UniRule"/>
</dbReference>
<proteinExistence type="inferred from homology"/>
<dbReference type="InterPro" id="IPR006171">
    <property type="entry name" value="TOPRIM_dom"/>
</dbReference>
<evidence type="ECO:0000256" key="7">
    <source>
        <dbReference type="ARBA" id="ARBA00023029"/>
    </source>
</evidence>
<evidence type="ECO:0000256" key="8">
    <source>
        <dbReference type="ARBA" id="ARBA00023125"/>
    </source>
</evidence>
<dbReference type="SUPFAM" id="SSF57783">
    <property type="entry name" value="Zinc beta-ribbon"/>
    <property type="match status" value="1"/>
</dbReference>
<feature type="site" description="Interaction with DNA" evidence="10">
    <location>
        <position position="171"/>
    </location>
</feature>
<reference evidence="14 15" key="1">
    <citation type="submission" date="2016-01" db="EMBL/GenBank/DDBJ databases">
        <title>Genome sequence of Clostridium neopropionicum X4, DSM-3847.</title>
        <authorList>
            <person name="Poehlein A."/>
            <person name="Beck M.H."/>
            <person name="Bengelsdorf F.R."/>
            <person name="Daniel R."/>
            <person name="Duerre P."/>
        </authorList>
    </citation>
    <scope>NUCLEOTIDE SEQUENCE [LARGE SCALE GENOMIC DNA]</scope>
    <source>
        <strain evidence="14 15">DSM-3847</strain>
    </source>
</reference>
<feature type="active site" description="O-(5'-phospho-DNA)-tyrosine intermediate" evidence="10">
    <location>
        <position position="322"/>
    </location>
</feature>
<dbReference type="InterPro" id="IPR013824">
    <property type="entry name" value="Topo_IA_cen_sub1"/>
</dbReference>
<feature type="site" description="Interaction with DNA" evidence="10">
    <location>
        <position position="55"/>
    </location>
</feature>
<feature type="domain" description="Topo IA-type catalytic" evidence="13">
    <location>
        <begin position="152"/>
        <end position="579"/>
    </location>
</feature>
<dbReference type="PANTHER" id="PTHR42785">
    <property type="entry name" value="DNA TOPOISOMERASE, TYPE IA, CORE"/>
    <property type="match status" value="1"/>
</dbReference>
<keyword evidence="6" id="KW-0460">Magnesium</keyword>
<dbReference type="InterPro" id="IPR013498">
    <property type="entry name" value="Topo_IA_Znf"/>
</dbReference>
<dbReference type="InterPro" id="IPR013825">
    <property type="entry name" value="Topo_IA_cen_sub2"/>
</dbReference>
<organism evidence="14 15">
    <name type="scientific">Anaerotignum neopropionicum</name>
    <dbReference type="NCBI Taxonomy" id="36847"/>
    <lineage>
        <taxon>Bacteria</taxon>
        <taxon>Bacillati</taxon>
        <taxon>Bacillota</taxon>
        <taxon>Clostridia</taxon>
        <taxon>Lachnospirales</taxon>
        <taxon>Anaerotignaceae</taxon>
        <taxon>Anaerotignum</taxon>
    </lineage>
</organism>
<accession>A0A136WFF4</accession>
<dbReference type="InterPro" id="IPR034149">
    <property type="entry name" value="TOPRIM_TopoI"/>
</dbReference>
<keyword evidence="9 10" id="KW-0413">Isomerase</keyword>
<comment type="caution">
    <text evidence="14">The sequence shown here is derived from an EMBL/GenBank/DDBJ whole genome shotgun (WGS) entry which is preliminary data.</text>
</comment>
<dbReference type="PATRIC" id="fig|36847.3.peg.1343"/>
<protein>
    <recommendedName>
        <fullName evidence="10">DNA topoisomerase 1</fullName>
        <ecNumber evidence="10">5.6.2.1</ecNumber>
    </recommendedName>
    <alternativeName>
        <fullName evidence="10">DNA topoisomerase I</fullName>
    </alternativeName>
</protein>
<comment type="catalytic activity">
    <reaction evidence="1 10">
        <text>ATP-independent breakage of single-stranded DNA, followed by passage and rejoining.</text>
        <dbReference type="EC" id="5.6.2.1"/>
    </reaction>
</comment>
<comment type="subunit">
    <text evidence="10">Monomer.</text>
</comment>
<dbReference type="Gene3D" id="2.70.20.10">
    <property type="entry name" value="Topoisomerase I, domain 3"/>
    <property type="match status" value="1"/>
</dbReference>
<dbReference type="PROSITE" id="PS52039">
    <property type="entry name" value="TOPO_IA_2"/>
    <property type="match status" value="1"/>
</dbReference>
<evidence type="ECO:0000256" key="2">
    <source>
        <dbReference type="ARBA" id="ARBA00009446"/>
    </source>
</evidence>
<feature type="site" description="Interaction with DNA" evidence="10">
    <location>
        <position position="324"/>
    </location>
</feature>
<feature type="site" description="Interaction with DNA" evidence="10">
    <location>
        <position position="163"/>
    </location>
</feature>
<evidence type="ECO:0000259" key="12">
    <source>
        <dbReference type="PROSITE" id="PS50880"/>
    </source>
</evidence>
<dbReference type="Gene3D" id="3.40.50.140">
    <property type="match status" value="1"/>
</dbReference>
<dbReference type="SUPFAM" id="SSF56712">
    <property type="entry name" value="Prokaryotic type I DNA topoisomerase"/>
    <property type="match status" value="1"/>
</dbReference>
<evidence type="ECO:0000256" key="11">
    <source>
        <dbReference type="SAM" id="MobiDB-lite"/>
    </source>
</evidence>
<evidence type="ECO:0000259" key="13">
    <source>
        <dbReference type="PROSITE" id="PS52039"/>
    </source>
</evidence>
<name>A0A136WFF4_9FIRM</name>
<dbReference type="InterPro" id="IPR005733">
    <property type="entry name" value="TopoI_bac-type"/>
</dbReference>
<keyword evidence="7 10" id="KW-0799">Topoisomerase</keyword>
<dbReference type="Gene3D" id="3.30.65.10">
    <property type="entry name" value="Bacterial Topoisomerase I, domain 1"/>
    <property type="match status" value="1"/>
</dbReference>
<feature type="site" description="Interaction with DNA" evidence="10">
    <location>
        <position position="178"/>
    </location>
</feature>
<keyword evidence="5" id="KW-0862">Zinc</keyword>
<sequence>MTKEMTEKKNKAAKSDAKKTKTSKKYLVIVESPAKAATIGKFLGTSYKIEASMGHIRDLPKSQMGIDLENDFEPKYITIRGKGDLLSKLRRDAKSADKVFLATDPDREGEAISWHLVHALNLGEEKDISRITFNEITKTAVKRSIGEARDIDMDLVNAQQARRLLDRMVGYTISDLLWQKVKKGLSGGRVQSVALRIICDREEEILAFIPTEYWSLTAKLLDKNGKHLEAKFYGKNDEKMELSDSETTEGIVKALEGKAFEVTDVKIGTRQKKPVAPFTTSTLQQEASKHLNMASQKTMMIAQQLYEGINIKGEGTVGLVSYIRTDSFRISDEAYDAVVSFIKDQYGDEYVNPERIIYKSKGKTQDAHEAIRPTEILRSPDSIKESLSKDQFRLYKLIWERFVASQMSPAVYDTLSVKLQAGECSFRSSGSSIKFKGFLEVYNKGEEENEKMIPLLEKGDLLKTEALLPEQHFTQPPARFTDASLIKTLEEIGVGRPSTYAPTLTTIQARHYVTKEAKNLYPTELGEVVNNIMKSYFSEIVDVDFTANLEKRLDEVENGLEEWKQVIRDFYPDFYACVEDAREKLAKVEIKDEVSDVICEKCGRNMVIKYGRYGKFLACPGFPDCQNAKPFFEEAGVNCPECGGKVLIKKTKKGRIYYGCENNPECGFMSWNKPTGEKCPVCGSFLVEKGRKNIKIVCSNEKCSYIKERPEEEESQ</sequence>
<dbReference type="SMART" id="SM00436">
    <property type="entry name" value="TOP1Bc"/>
    <property type="match status" value="1"/>
</dbReference>
<dbReference type="CDD" id="cd00186">
    <property type="entry name" value="TOP1Ac"/>
    <property type="match status" value="1"/>
</dbReference>
<keyword evidence="15" id="KW-1185">Reference proteome</keyword>
<dbReference type="PRINTS" id="PR00417">
    <property type="entry name" value="PRTPISMRASEI"/>
</dbReference>
<evidence type="ECO:0000256" key="10">
    <source>
        <dbReference type="HAMAP-Rule" id="MF_00952"/>
    </source>
</evidence>
<evidence type="ECO:0000256" key="9">
    <source>
        <dbReference type="ARBA" id="ARBA00023235"/>
    </source>
</evidence>
<dbReference type="Pfam" id="PF01396">
    <property type="entry name" value="Zn_ribbon_Top1"/>
    <property type="match status" value="3"/>
</dbReference>
<dbReference type="EMBL" id="LRVM01000003">
    <property type="protein sequence ID" value="KXL53187.1"/>
    <property type="molecule type" value="Genomic_DNA"/>
</dbReference>
<dbReference type="Gene3D" id="1.10.460.10">
    <property type="entry name" value="Topoisomerase I, domain 2"/>
    <property type="match status" value="1"/>
</dbReference>
<dbReference type="PROSITE" id="PS00396">
    <property type="entry name" value="TOPO_IA_1"/>
    <property type="match status" value="1"/>
</dbReference>
<dbReference type="GO" id="GO:0006265">
    <property type="term" value="P:DNA topological change"/>
    <property type="evidence" value="ECO:0007669"/>
    <property type="project" value="UniProtKB-UniRule"/>
</dbReference>
<dbReference type="Pfam" id="PF01751">
    <property type="entry name" value="Toprim"/>
    <property type="match status" value="1"/>
</dbReference>
<dbReference type="InterPro" id="IPR023405">
    <property type="entry name" value="Topo_IA_core_domain"/>
</dbReference>
<dbReference type="CDD" id="cd03363">
    <property type="entry name" value="TOPRIM_TopoIA_TopoI"/>
    <property type="match status" value="1"/>
</dbReference>
<dbReference type="Proteomes" id="UP000070539">
    <property type="component" value="Unassembled WGS sequence"/>
</dbReference>
<dbReference type="SMART" id="SM00437">
    <property type="entry name" value="TOP1Ac"/>
    <property type="match status" value="1"/>
</dbReference>
<dbReference type="InterPro" id="IPR028612">
    <property type="entry name" value="Topoisom_1_IA"/>
</dbReference>
<dbReference type="HAMAP" id="MF_00952">
    <property type="entry name" value="Topoisom_1_prok"/>
    <property type="match status" value="1"/>
</dbReference>
<dbReference type="InterPro" id="IPR013826">
    <property type="entry name" value="Topo_IA_cen_sub3"/>
</dbReference>
<feature type="region of interest" description="Disordered" evidence="11">
    <location>
        <begin position="1"/>
        <end position="21"/>
    </location>
</feature>
<dbReference type="InterPro" id="IPR023406">
    <property type="entry name" value="Topo_IA_AS"/>
</dbReference>
<comment type="similarity">
    <text evidence="2 10">Belongs to the type IA topoisomerase family.</text>
</comment>
<dbReference type="NCBIfam" id="TIGR01051">
    <property type="entry name" value="topA_bact"/>
    <property type="match status" value="1"/>
</dbReference>
<dbReference type="AlphaFoldDB" id="A0A136WFF4"/>
<keyword evidence="4" id="KW-0863">Zinc-finger</keyword>
<dbReference type="InterPro" id="IPR000380">
    <property type="entry name" value="Topo_IA"/>
</dbReference>
<evidence type="ECO:0000256" key="4">
    <source>
        <dbReference type="ARBA" id="ARBA00022771"/>
    </source>
</evidence>
<dbReference type="STRING" id="36847.CLNEO_11580"/>
<dbReference type="InterPro" id="IPR003602">
    <property type="entry name" value="Topo_IA_DNA-bd_dom"/>
</dbReference>
<feature type="site" description="Interaction with DNA" evidence="10">
    <location>
        <position position="510"/>
    </location>
</feature>
<comment type="function">
    <text evidence="10">Releases the supercoiling and torsional tension of DNA, which is introduced during the DNA replication and transcription, by transiently cleaving and rejoining one strand of the DNA duplex. Introduces a single-strand break via transesterification at a target site in duplex DNA. The scissile phosphodiester is attacked by the catalytic tyrosine of the enzyme, resulting in the formation of a DNA-(5'-phosphotyrosyl)-enzyme intermediate and the expulsion of a 3'-OH DNA strand. The free DNA strand then undergoes passage around the unbroken strand, thus removing DNA supercoils. Finally, in the religation step, the DNA 3'-OH attacks the covalent intermediate to expel the active-site tyrosine and restore the DNA phosphodiester backbone.</text>
</comment>
<dbReference type="PROSITE" id="PS50880">
    <property type="entry name" value="TOPRIM"/>
    <property type="match status" value="1"/>
</dbReference>
<evidence type="ECO:0000313" key="15">
    <source>
        <dbReference type="Proteomes" id="UP000070539"/>
    </source>
</evidence>
<evidence type="ECO:0000313" key="14">
    <source>
        <dbReference type="EMBL" id="KXL53187.1"/>
    </source>
</evidence>
<evidence type="ECO:0000256" key="3">
    <source>
        <dbReference type="ARBA" id="ARBA00022723"/>
    </source>
</evidence>
<dbReference type="InterPro" id="IPR013497">
    <property type="entry name" value="Topo_IA_cen"/>
</dbReference>
<feature type="domain" description="Toprim" evidence="12">
    <location>
        <begin position="25"/>
        <end position="136"/>
    </location>
</feature>
<dbReference type="EC" id="5.6.2.1" evidence="10"/>
<dbReference type="InterPro" id="IPR003601">
    <property type="entry name" value="Topo_IA_2"/>
</dbReference>
<keyword evidence="3" id="KW-0479">Metal-binding</keyword>
<evidence type="ECO:0000256" key="6">
    <source>
        <dbReference type="ARBA" id="ARBA00022842"/>
    </source>
</evidence>
<dbReference type="Gene3D" id="1.10.290.10">
    <property type="entry name" value="Topoisomerase I, domain 4"/>
    <property type="match status" value="1"/>
</dbReference>
<dbReference type="GO" id="GO:0003677">
    <property type="term" value="F:DNA binding"/>
    <property type="evidence" value="ECO:0007669"/>
    <property type="project" value="UniProtKB-KW"/>
</dbReference>
<feature type="site" description="Interaction with DNA" evidence="10">
    <location>
        <position position="162"/>
    </location>
</feature>